<comment type="similarity">
    <text evidence="2">Belongs to the fimbrial protein family.</text>
</comment>
<dbReference type="InterPro" id="IPR050263">
    <property type="entry name" value="Bact_Fimbrial_Adh_Pro"/>
</dbReference>
<dbReference type="Gene3D" id="2.60.40.1090">
    <property type="entry name" value="Fimbrial-type adhesion domain"/>
    <property type="match status" value="1"/>
</dbReference>
<dbReference type="Pfam" id="PF00419">
    <property type="entry name" value="Fimbrial"/>
    <property type="match status" value="1"/>
</dbReference>
<dbReference type="RefSeq" id="WP_167213801.1">
    <property type="nucleotide sequence ID" value="NZ_CP157375.1"/>
</dbReference>
<dbReference type="GO" id="GO:0043709">
    <property type="term" value="P:cell adhesion involved in single-species biofilm formation"/>
    <property type="evidence" value="ECO:0007669"/>
    <property type="project" value="TreeGrafter"/>
</dbReference>
<evidence type="ECO:0000313" key="7">
    <source>
        <dbReference type="EMBL" id="XBM29582.1"/>
    </source>
</evidence>
<protein>
    <submittedName>
        <fullName evidence="7">Fimbrial protein</fullName>
    </submittedName>
</protein>
<dbReference type="InterPro" id="IPR000259">
    <property type="entry name" value="Adhesion_dom_fimbrial"/>
</dbReference>
<evidence type="ECO:0000256" key="2">
    <source>
        <dbReference type="ARBA" id="ARBA00006671"/>
    </source>
</evidence>
<keyword evidence="3 5" id="KW-0732">Signal</keyword>
<feature type="chain" id="PRO_5043772764" evidence="5">
    <location>
        <begin position="23"/>
        <end position="181"/>
    </location>
</feature>
<dbReference type="InterPro" id="IPR036937">
    <property type="entry name" value="Adhesion_dom_fimbrial_sf"/>
</dbReference>
<evidence type="ECO:0000256" key="5">
    <source>
        <dbReference type="SAM" id="SignalP"/>
    </source>
</evidence>
<feature type="signal peptide" evidence="5">
    <location>
        <begin position="1"/>
        <end position="22"/>
    </location>
</feature>
<reference evidence="7" key="1">
    <citation type="submission" date="2024-05" db="EMBL/GenBank/DDBJ databases">
        <title>Copy number flexibility facilitates heteroresistance to increasing antibiotic pressure and threatens the beta-lactam pipeline.</title>
        <authorList>
            <person name="Choby J.E."/>
            <person name="Weiss D.S."/>
        </authorList>
    </citation>
    <scope>NUCLEOTIDE SEQUENCE</scope>
    <source>
        <strain evidence="7">Mu1197</strain>
    </source>
</reference>
<dbReference type="InterPro" id="IPR008966">
    <property type="entry name" value="Adhesion_dom_sf"/>
</dbReference>
<dbReference type="GO" id="GO:0009289">
    <property type="term" value="C:pilus"/>
    <property type="evidence" value="ECO:0007669"/>
    <property type="project" value="UniProtKB-SubCell"/>
</dbReference>
<evidence type="ECO:0000256" key="1">
    <source>
        <dbReference type="ARBA" id="ARBA00004561"/>
    </source>
</evidence>
<dbReference type="EMBL" id="CP157375">
    <property type="protein sequence ID" value="XBM29582.1"/>
    <property type="molecule type" value="Genomic_DNA"/>
</dbReference>
<feature type="domain" description="Fimbrial-type adhesion" evidence="6">
    <location>
        <begin position="29"/>
        <end position="178"/>
    </location>
</feature>
<comment type="subcellular location">
    <subcellularLocation>
        <location evidence="1">Fimbrium</location>
    </subcellularLocation>
</comment>
<sequence length="181" mass="18746">MKLKSLCAAMVALGLFTSFAHAADGKLKFVGQIGSSSCKLSGESTAEITVPMGTIPMETLKQDANGPEVGFAINLTGCQPGTYYLILDGVSPSGQPNVLDLDNATASTTAKGVGIQIKDISDQNITLSKTLDKSDASITIAEGDTSGSGTFFLKANYYAYNKDAVTTGEANATATFTIVQQ</sequence>
<evidence type="ECO:0000256" key="3">
    <source>
        <dbReference type="ARBA" id="ARBA00022729"/>
    </source>
</evidence>
<evidence type="ECO:0000259" key="6">
    <source>
        <dbReference type="Pfam" id="PF00419"/>
    </source>
</evidence>
<dbReference type="PANTHER" id="PTHR33420:SF3">
    <property type="entry name" value="FIMBRIAL SUBUNIT ELFA"/>
    <property type="match status" value="1"/>
</dbReference>
<evidence type="ECO:0000256" key="4">
    <source>
        <dbReference type="ARBA" id="ARBA00023263"/>
    </source>
</evidence>
<accession>A0AAU7FSF4</accession>
<dbReference type="PANTHER" id="PTHR33420">
    <property type="entry name" value="FIMBRIAL SUBUNIT ELFA-RELATED"/>
    <property type="match status" value="1"/>
</dbReference>
<dbReference type="AlphaFoldDB" id="A0AAU7FSF4"/>
<gene>
    <name evidence="7" type="ORF">ABFV38_16920</name>
</gene>
<keyword evidence="4" id="KW-0281">Fimbrium</keyword>
<name>A0AAU7FSF4_9ENTR</name>
<dbReference type="SUPFAM" id="SSF49401">
    <property type="entry name" value="Bacterial adhesins"/>
    <property type="match status" value="1"/>
</dbReference>
<proteinExistence type="inferred from homology"/>
<organism evidence="7">
    <name type="scientific">Enterobacter cloacae complex sp. Mu1197</name>
    <dbReference type="NCBI Taxonomy" id="3152302"/>
    <lineage>
        <taxon>Bacteria</taxon>
        <taxon>Pseudomonadati</taxon>
        <taxon>Pseudomonadota</taxon>
        <taxon>Gammaproteobacteria</taxon>
        <taxon>Enterobacterales</taxon>
        <taxon>Enterobacteriaceae</taxon>
        <taxon>Enterobacter</taxon>
        <taxon>Enterobacter cloacae complex</taxon>
    </lineage>
</organism>